<dbReference type="InterPro" id="IPR001509">
    <property type="entry name" value="Epimerase_deHydtase"/>
</dbReference>
<dbReference type="EMBL" id="WTYD01000003">
    <property type="protein sequence ID" value="MXO55091.1"/>
    <property type="molecule type" value="Genomic_DNA"/>
</dbReference>
<reference evidence="2 3" key="1">
    <citation type="submission" date="2019-12" db="EMBL/GenBank/DDBJ databases">
        <title>Genomic-based taxomic classification of the family Erythrobacteraceae.</title>
        <authorList>
            <person name="Xu L."/>
        </authorList>
    </citation>
    <scope>NUCLEOTIDE SEQUENCE [LARGE SCALE GENOMIC DNA]</scope>
    <source>
        <strain evidence="2 3">JCM 17468</strain>
    </source>
</reference>
<dbReference type="InterPro" id="IPR051207">
    <property type="entry name" value="ComplexI_NDUFA9_subunit"/>
</dbReference>
<gene>
    <name evidence="2" type="ORF">GRI47_13870</name>
</gene>
<sequence>MAKSSALNGKLVTLMGGSGFLGNYVAQALLDRGARLRVASRHPERAYKLKPLANLGQLQFARCDATDRRSVEQAIEGADAVVNLIGSFDGNLKQLMGVSAGWMAEAAAANGAEAFVQVSAIARLPEEEETEIAYAEAKHLGEDLVREAFPNATILRPSLMFGKDDDFTTMFAQMIRWMPVLPVFGPDKELQLVYVDDVAEAVAVALEMPGTHGGKVFELGGPEKVTMLDLNRRIADAQRRSRSFIPMPDAVAGAFASLPGTPMGSDQWELLKQGNVASSDAPGFAELGIEPKPIGLFLDKWMVRYRKHGRFGDRALASGGV</sequence>
<dbReference type="AlphaFoldDB" id="A0A844YB38"/>
<dbReference type="CDD" id="cd05271">
    <property type="entry name" value="NDUFA9_like_SDR_a"/>
    <property type="match status" value="1"/>
</dbReference>
<dbReference type="OrthoDB" id="9776313at2"/>
<dbReference type="InterPro" id="IPR036291">
    <property type="entry name" value="NAD(P)-bd_dom_sf"/>
</dbReference>
<organism evidence="2 3">
    <name type="scientific">Qipengyuania pelagi</name>
    <dbReference type="NCBI Taxonomy" id="994320"/>
    <lineage>
        <taxon>Bacteria</taxon>
        <taxon>Pseudomonadati</taxon>
        <taxon>Pseudomonadota</taxon>
        <taxon>Alphaproteobacteria</taxon>
        <taxon>Sphingomonadales</taxon>
        <taxon>Erythrobacteraceae</taxon>
        <taxon>Qipengyuania</taxon>
    </lineage>
</organism>
<dbReference type="Pfam" id="PF01370">
    <property type="entry name" value="Epimerase"/>
    <property type="match status" value="1"/>
</dbReference>
<comment type="caution">
    <text evidence="2">The sequence shown here is derived from an EMBL/GenBank/DDBJ whole genome shotgun (WGS) entry which is preliminary data.</text>
</comment>
<name>A0A844YB38_9SPHN</name>
<dbReference type="GO" id="GO:0044877">
    <property type="term" value="F:protein-containing complex binding"/>
    <property type="evidence" value="ECO:0007669"/>
    <property type="project" value="TreeGrafter"/>
</dbReference>
<keyword evidence="3" id="KW-1185">Reference proteome</keyword>
<evidence type="ECO:0000313" key="3">
    <source>
        <dbReference type="Proteomes" id="UP000430272"/>
    </source>
</evidence>
<dbReference type="PANTHER" id="PTHR12126">
    <property type="entry name" value="NADH-UBIQUINONE OXIDOREDUCTASE 39 KDA SUBUNIT-RELATED"/>
    <property type="match status" value="1"/>
</dbReference>
<dbReference type="Gene3D" id="3.40.50.720">
    <property type="entry name" value="NAD(P)-binding Rossmann-like Domain"/>
    <property type="match status" value="1"/>
</dbReference>
<dbReference type="SUPFAM" id="SSF51735">
    <property type="entry name" value="NAD(P)-binding Rossmann-fold domains"/>
    <property type="match status" value="1"/>
</dbReference>
<evidence type="ECO:0000259" key="1">
    <source>
        <dbReference type="Pfam" id="PF01370"/>
    </source>
</evidence>
<protein>
    <submittedName>
        <fullName evidence="2">NAD-dependent epimerase/dehydratase family protein</fullName>
    </submittedName>
</protein>
<feature type="domain" description="NAD-dependent epimerase/dehydratase" evidence="1">
    <location>
        <begin position="13"/>
        <end position="220"/>
    </location>
</feature>
<evidence type="ECO:0000313" key="2">
    <source>
        <dbReference type="EMBL" id="MXO55091.1"/>
    </source>
</evidence>
<dbReference type="Proteomes" id="UP000430272">
    <property type="component" value="Unassembled WGS sequence"/>
</dbReference>
<proteinExistence type="predicted"/>
<dbReference type="PANTHER" id="PTHR12126:SF11">
    <property type="entry name" value="NADH DEHYDROGENASE [UBIQUINONE] 1 ALPHA SUBCOMPLEX SUBUNIT 9, MITOCHONDRIAL"/>
    <property type="match status" value="1"/>
</dbReference>
<accession>A0A844YB38</accession>
<dbReference type="RefSeq" id="WP_160661966.1">
    <property type="nucleotide sequence ID" value="NZ_BAABDV010000001.1"/>
</dbReference>